<proteinExistence type="inferred from homology"/>
<evidence type="ECO:0000259" key="10">
    <source>
        <dbReference type="Pfam" id="PF02771"/>
    </source>
</evidence>
<feature type="region of interest" description="Disordered" evidence="7">
    <location>
        <begin position="1"/>
        <end position="24"/>
    </location>
</feature>
<dbReference type="SUPFAM" id="SSF47203">
    <property type="entry name" value="Acyl-CoA dehydrogenase C-terminal domain-like"/>
    <property type="match status" value="1"/>
</dbReference>
<evidence type="ECO:0000259" key="9">
    <source>
        <dbReference type="Pfam" id="PF02770"/>
    </source>
</evidence>
<dbReference type="InterPro" id="IPR009100">
    <property type="entry name" value="AcylCoA_DH/oxidase_NM_dom_sf"/>
</dbReference>
<gene>
    <name evidence="11" type="primary">fadE</name>
    <name evidence="11" type="ORF">FRACA_1460010</name>
</gene>
<evidence type="ECO:0000256" key="1">
    <source>
        <dbReference type="ARBA" id="ARBA00001974"/>
    </source>
</evidence>
<reference evidence="11 12" key="1">
    <citation type="submission" date="2017-06" db="EMBL/GenBank/DDBJ databases">
        <authorList>
            <person name="Kim H.J."/>
            <person name="Triplett B.A."/>
        </authorList>
    </citation>
    <scope>NUCLEOTIDE SEQUENCE [LARGE SCALE GENOMIC DNA]</scope>
    <source>
        <strain evidence="11">FRACA_ARgP5</strain>
    </source>
</reference>
<dbReference type="EMBL" id="FZMO01000053">
    <property type="protein sequence ID" value="SNQ46573.1"/>
    <property type="molecule type" value="Genomic_DNA"/>
</dbReference>
<comment type="cofactor">
    <cofactor evidence="1 6">
        <name>FAD</name>
        <dbReference type="ChEBI" id="CHEBI:57692"/>
    </cofactor>
</comment>
<keyword evidence="5 6" id="KW-0560">Oxidoreductase</keyword>
<organism evidence="11 12">
    <name type="scientific">Frankia canadensis</name>
    <dbReference type="NCBI Taxonomy" id="1836972"/>
    <lineage>
        <taxon>Bacteria</taxon>
        <taxon>Bacillati</taxon>
        <taxon>Actinomycetota</taxon>
        <taxon>Actinomycetes</taxon>
        <taxon>Frankiales</taxon>
        <taxon>Frankiaceae</taxon>
        <taxon>Frankia</taxon>
    </lineage>
</organism>
<dbReference type="InterPro" id="IPR006091">
    <property type="entry name" value="Acyl-CoA_Oxase/DH_mid-dom"/>
</dbReference>
<evidence type="ECO:0000256" key="6">
    <source>
        <dbReference type="RuleBase" id="RU362125"/>
    </source>
</evidence>
<evidence type="ECO:0000256" key="4">
    <source>
        <dbReference type="ARBA" id="ARBA00022827"/>
    </source>
</evidence>
<dbReference type="GO" id="GO:0005886">
    <property type="term" value="C:plasma membrane"/>
    <property type="evidence" value="ECO:0007669"/>
    <property type="project" value="TreeGrafter"/>
</dbReference>
<dbReference type="AlphaFoldDB" id="A0A2I2KLN0"/>
<dbReference type="PANTHER" id="PTHR43292">
    <property type="entry name" value="ACYL-COA DEHYDROGENASE"/>
    <property type="match status" value="1"/>
</dbReference>
<dbReference type="EC" id="1.3.99.-" evidence="11"/>
<feature type="compositionally biased region" description="Basic and acidic residues" evidence="7">
    <location>
        <begin position="1"/>
        <end position="16"/>
    </location>
</feature>
<dbReference type="InterPro" id="IPR036250">
    <property type="entry name" value="AcylCo_DH-like_C"/>
</dbReference>
<dbReference type="InterPro" id="IPR052161">
    <property type="entry name" value="Mycobact_Acyl-CoA_DH"/>
</dbReference>
<comment type="similarity">
    <text evidence="2 6">Belongs to the acyl-CoA dehydrogenase family.</text>
</comment>
<feature type="domain" description="Acyl-CoA oxidase/dehydrogenase middle" evidence="9">
    <location>
        <begin position="187"/>
        <end position="277"/>
    </location>
</feature>
<dbReference type="OrthoDB" id="5167280at2"/>
<evidence type="ECO:0000256" key="5">
    <source>
        <dbReference type="ARBA" id="ARBA00023002"/>
    </source>
</evidence>
<feature type="domain" description="Acyl-CoA dehydrogenase/oxidase C-terminal" evidence="8">
    <location>
        <begin position="293"/>
        <end position="440"/>
    </location>
</feature>
<dbReference type="Proteomes" id="UP000234331">
    <property type="component" value="Unassembled WGS sequence"/>
</dbReference>
<keyword evidence="12" id="KW-1185">Reference proteome</keyword>
<dbReference type="FunFam" id="2.40.110.10:FF:000011">
    <property type="entry name" value="Acyl-CoA dehydrogenase FadE34"/>
    <property type="match status" value="1"/>
</dbReference>
<dbReference type="Pfam" id="PF00441">
    <property type="entry name" value="Acyl-CoA_dh_1"/>
    <property type="match status" value="1"/>
</dbReference>
<feature type="region of interest" description="Disordered" evidence="7">
    <location>
        <begin position="39"/>
        <end position="81"/>
    </location>
</feature>
<dbReference type="GO" id="GO:0050660">
    <property type="term" value="F:flavin adenine dinucleotide binding"/>
    <property type="evidence" value="ECO:0007669"/>
    <property type="project" value="InterPro"/>
</dbReference>
<feature type="domain" description="Acyl-CoA dehydrogenase/oxidase N-terminal" evidence="10">
    <location>
        <begin position="107"/>
        <end position="183"/>
    </location>
</feature>
<feature type="region of interest" description="Disordered" evidence="7">
    <location>
        <begin position="442"/>
        <end position="464"/>
    </location>
</feature>
<sequence>MAQTAREDPAGDRGHEDDDSDRESLTAFLDRARVFLAGAPEVGRRSETTGLARSEAGDGERVGDGDGGQRASRPPLVWGEGSDEVNLLPEHSPEEDERIVAAARRFKAAEYAAGFGWIDGPTEYGGAGLPVSYLDAYLDLRGQYDVPDLAVFGLGLGMISPTLLAHGSESAKRIYLPRLHAGEAIGCQLFSEPGAGSDLASLRTRAVRDGDEWVITGQKVWTTNGHLSDVGEVLCRTSPEAPKHRGITAFLVDMHAPGVEVRPLRQMTGGASFNEVFLTEVRVPDENRLGAVDDGWRVATTTLMNERSTASDLGGSLAAILDRLIMLARWSGRLADPVVRDRLSDTVMHVRLAGYATERAHLARTAGTPGPEHSVGKLVWTNNLRRISDLLTDILGPRLIADTGEWGTFAWTTLVLGVPGIRVSAGTDEIMKNILAERVLGLPREPSPARTTSAPGGNGKDGNV</sequence>
<dbReference type="InterPro" id="IPR037069">
    <property type="entry name" value="AcylCoA_DH/ox_N_sf"/>
</dbReference>
<dbReference type="InterPro" id="IPR009075">
    <property type="entry name" value="AcylCo_DH/oxidase_C"/>
</dbReference>
<evidence type="ECO:0000313" key="11">
    <source>
        <dbReference type="EMBL" id="SNQ46573.1"/>
    </source>
</evidence>
<accession>A0A2I2KLN0</accession>
<evidence type="ECO:0000256" key="3">
    <source>
        <dbReference type="ARBA" id="ARBA00022630"/>
    </source>
</evidence>
<dbReference type="GO" id="GO:0016627">
    <property type="term" value="F:oxidoreductase activity, acting on the CH-CH group of donors"/>
    <property type="evidence" value="ECO:0007669"/>
    <property type="project" value="InterPro"/>
</dbReference>
<dbReference type="SUPFAM" id="SSF56645">
    <property type="entry name" value="Acyl-CoA dehydrogenase NM domain-like"/>
    <property type="match status" value="1"/>
</dbReference>
<dbReference type="Gene3D" id="2.40.110.10">
    <property type="entry name" value="Butyryl-CoA Dehydrogenase, subunit A, domain 2"/>
    <property type="match status" value="1"/>
</dbReference>
<dbReference type="Pfam" id="PF02770">
    <property type="entry name" value="Acyl-CoA_dh_M"/>
    <property type="match status" value="1"/>
</dbReference>
<dbReference type="Gene3D" id="1.20.140.10">
    <property type="entry name" value="Butyryl-CoA Dehydrogenase, subunit A, domain 3"/>
    <property type="match status" value="1"/>
</dbReference>
<evidence type="ECO:0000313" key="12">
    <source>
        <dbReference type="Proteomes" id="UP000234331"/>
    </source>
</evidence>
<evidence type="ECO:0000259" key="8">
    <source>
        <dbReference type="Pfam" id="PF00441"/>
    </source>
</evidence>
<dbReference type="PANTHER" id="PTHR43292:SF4">
    <property type="entry name" value="ACYL-COA DEHYDROGENASE FADE34"/>
    <property type="match status" value="1"/>
</dbReference>
<protein>
    <submittedName>
        <fullName evidence="11">Putative acyl-CoA dehydrogenase FadE17</fullName>
        <ecNumber evidence="11">1.3.99.-</ecNumber>
    </submittedName>
</protein>
<evidence type="ECO:0000256" key="2">
    <source>
        <dbReference type="ARBA" id="ARBA00009347"/>
    </source>
</evidence>
<dbReference type="InterPro" id="IPR013786">
    <property type="entry name" value="AcylCoA_DH/ox_N"/>
</dbReference>
<feature type="compositionally biased region" description="Basic and acidic residues" evidence="7">
    <location>
        <begin position="55"/>
        <end position="64"/>
    </location>
</feature>
<name>A0A2I2KLN0_9ACTN</name>
<dbReference type="RefSeq" id="WP_101830570.1">
    <property type="nucleotide sequence ID" value="NZ_FZMO01000053.1"/>
</dbReference>
<dbReference type="Gene3D" id="1.10.540.10">
    <property type="entry name" value="Acyl-CoA dehydrogenase/oxidase, N-terminal domain"/>
    <property type="match status" value="1"/>
</dbReference>
<dbReference type="InterPro" id="IPR046373">
    <property type="entry name" value="Acyl-CoA_Oxase/DH_mid-dom_sf"/>
</dbReference>
<keyword evidence="4 6" id="KW-0274">FAD</keyword>
<evidence type="ECO:0000256" key="7">
    <source>
        <dbReference type="SAM" id="MobiDB-lite"/>
    </source>
</evidence>
<keyword evidence="3 6" id="KW-0285">Flavoprotein</keyword>
<dbReference type="Pfam" id="PF02771">
    <property type="entry name" value="Acyl-CoA_dh_N"/>
    <property type="match status" value="1"/>
</dbReference>